<gene>
    <name evidence="1" type="ordered locus">PB2503_01667</name>
</gene>
<evidence type="ECO:0000313" key="2">
    <source>
        <dbReference type="Proteomes" id="UP000001302"/>
    </source>
</evidence>
<dbReference type="Proteomes" id="UP000001302">
    <property type="component" value="Chromosome"/>
</dbReference>
<dbReference type="RefSeq" id="WP_013299386.1">
    <property type="nucleotide sequence ID" value="NC_014414.1"/>
</dbReference>
<proteinExistence type="predicted"/>
<sequence>MTVAFFGQEAGDPAVQRRIAALTRCGWSVDAYTFRRESAKDRPFENVDLGLTHDGQFVHRLGAIIRTPHQLRHVDRLKAADIFWARNLDMLAIADRVRRRVRPSAPLVYEALDIHRLLTTSSPIGLALRGWERQLLRRTALLIVSSPDYVSEYFEKRQGRVPPWALIENRLPPAGLPPRPHPDILRPQEKKERRPLRLVWAGKLRCERSFALLRHIATTPPTPLHVDIWGRTSTDRLTDLDQIAAATPHMTFHGPYAGAEGLSRVYGNADLVWVNDYLESRPGGAAATNSAWQLPNRLYEGGYFGAVPVAVANTASGRFVKAHDIGFVIEEPTEASLPALLGALSHADIDAKRRRLLAAPRSVFVDDDTPLRAAMEKIAP</sequence>
<organism evidence="1 2">
    <name type="scientific">Parvularcula bermudensis (strain ATCC BAA-594 / HTCC2503 / KCTC 12087)</name>
    <dbReference type="NCBI Taxonomy" id="314260"/>
    <lineage>
        <taxon>Bacteria</taxon>
        <taxon>Pseudomonadati</taxon>
        <taxon>Pseudomonadota</taxon>
        <taxon>Alphaproteobacteria</taxon>
        <taxon>Parvularculales</taxon>
        <taxon>Parvularculaceae</taxon>
        <taxon>Parvularcula</taxon>
    </lineage>
</organism>
<dbReference type="SUPFAM" id="SSF53756">
    <property type="entry name" value="UDP-Glycosyltransferase/glycogen phosphorylase"/>
    <property type="match status" value="1"/>
</dbReference>
<accession>E0TBN7</accession>
<dbReference type="GO" id="GO:0016740">
    <property type="term" value="F:transferase activity"/>
    <property type="evidence" value="ECO:0007669"/>
    <property type="project" value="UniProtKB-KW"/>
</dbReference>
<dbReference type="STRING" id="314260.PB2503_01667"/>
<dbReference type="KEGG" id="pbr:PB2503_01667"/>
<dbReference type="EMBL" id="CP002156">
    <property type="protein sequence ID" value="ADM08412.1"/>
    <property type="molecule type" value="Genomic_DNA"/>
</dbReference>
<protein>
    <submittedName>
        <fullName evidence="1">Glycosyltransferase, succinoglycan biosynthesis protein ExoL</fullName>
    </submittedName>
</protein>
<dbReference type="AlphaFoldDB" id="E0TBN7"/>
<reference evidence="1 2" key="2">
    <citation type="journal article" date="2011" name="J. Bacteriol.">
        <title>Complete genome sequence of strain HTCC2503T of Parvularcula bermudensis, the type species of the order "Parvularculales" in the class Alphaproteobacteria.</title>
        <authorList>
            <person name="Oh H.M."/>
            <person name="Kang I."/>
            <person name="Vergin K.L."/>
            <person name="Kang D."/>
            <person name="Rhee K.H."/>
            <person name="Giovannoni S.J."/>
            <person name="Cho J.C."/>
        </authorList>
    </citation>
    <scope>NUCLEOTIDE SEQUENCE [LARGE SCALE GENOMIC DNA]</scope>
    <source>
        <strain evidence="2">ATCC BAA-594 / HTCC2503 / KCTC 12087</strain>
    </source>
</reference>
<reference evidence="2" key="1">
    <citation type="submission" date="2010-08" db="EMBL/GenBank/DDBJ databases">
        <title>Genome sequence of Parvularcula bermudensis HTCC2503.</title>
        <authorList>
            <person name="Kang D.-M."/>
            <person name="Oh H.-M."/>
            <person name="Cho J.-C."/>
        </authorList>
    </citation>
    <scope>NUCLEOTIDE SEQUENCE [LARGE SCALE GENOMIC DNA]</scope>
    <source>
        <strain evidence="2">ATCC BAA-594 / HTCC2503 / KCTC 12087</strain>
    </source>
</reference>
<name>E0TBN7_PARBH</name>
<dbReference type="OrthoDB" id="7973140at2"/>
<evidence type="ECO:0000313" key="1">
    <source>
        <dbReference type="EMBL" id="ADM08412.1"/>
    </source>
</evidence>
<keyword evidence="1" id="KW-0808">Transferase</keyword>
<keyword evidence="2" id="KW-1185">Reference proteome</keyword>
<dbReference type="HOGENOM" id="CLU_061763_0_0_5"/>
<dbReference type="eggNOG" id="COG0438">
    <property type="taxonomic scope" value="Bacteria"/>
</dbReference>